<accession>A0A369T8T5</accession>
<dbReference type="FunFam" id="1.20.1090.10:FF:000001">
    <property type="entry name" value="Aldehyde-alcohol dehydrogenase"/>
    <property type="match status" value="1"/>
</dbReference>
<dbReference type="InterPro" id="IPR001670">
    <property type="entry name" value="ADH_Fe/GldA"/>
</dbReference>
<evidence type="ECO:0000256" key="5">
    <source>
        <dbReference type="ARBA" id="ARBA00049164"/>
    </source>
</evidence>
<dbReference type="Gene3D" id="3.40.50.1970">
    <property type="match status" value="1"/>
</dbReference>
<evidence type="ECO:0000256" key="3">
    <source>
        <dbReference type="ARBA" id="ARBA00023002"/>
    </source>
</evidence>
<comment type="catalytic activity">
    <reaction evidence="5">
        <text>a secondary alcohol + NAD(+) = a ketone + NADH + H(+)</text>
        <dbReference type="Rhea" id="RHEA:10740"/>
        <dbReference type="ChEBI" id="CHEBI:15378"/>
        <dbReference type="ChEBI" id="CHEBI:17087"/>
        <dbReference type="ChEBI" id="CHEBI:35681"/>
        <dbReference type="ChEBI" id="CHEBI:57540"/>
        <dbReference type="ChEBI" id="CHEBI:57945"/>
        <dbReference type="EC" id="1.1.1.1"/>
    </reaction>
</comment>
<dbReference type="PROSITE" id="PS00913">
    <property type="entry name" value="ADH_IRON_1"/>
    <property type="match status" value="1"/>
</dbReference>
<proteinExistence type="inferred from homology"/>
<feature type="domain" description="Alcohol dehydrogenase iron-type/glycerol dehydrogenase GldA" evidence="9">
    <location>
        <begin position="23"/>
        <end position="189"/>
    </location>
</feature>
<dbReference type="PROSITE" id="PS00060">
    <property type="entry name" value="ADH_IRON_2"/>
    <property type="match status" value="1"/>
</dbReference>
<dbReference type="Proteomes" id="UP000253941">
    <property type="component" value="Unassembled WGS sequence"/>
</dbReference>
<evidence type="ECO:0000256" key="4">
    <source>
        <dbReference type="ARBA" id="ARBA00023027"/>
    </source>
</evidence>
<evidence type="ECO:0000256" key="8">
    <source>
        <dbReference type="ARBA" id="ARBA00076680"/>
    </source>
</evidence>
<feature type="domain" description="Fe-containing alcohol dehydrogenase-like C-terminal" evidence="10">
    <location>
        <begin position="200"/>
        <end position="387"/>
    </location>
</feature>
<evidence type="ECO:0000256" key="6">
    <source>
        <dbReference type="ARBA" id="ARBA00049243"/>
    </source>
</evidence>
<evidence type="ECO:0000256" key="2">
    <source>
        <dbReference type="ARBA" id="ARBA00007358"/>
    </source>
</evidence>
<dbReference type="GO" id="GO:0046872">
    <property type="term" value="F:metal ion binding"/>
    <property type="evidence" value="ECO:0007669"/>
    <property type="project" value="InterPro"/>
</dbReference>
<dbReference type="Pfam" id="PF25137">
    <property type="entry name" value="ADH_Fe_C"/>
    <property type="match status" value="1"/>
</dbReference>
<evidence type="ECO:0000259" key="9">
    <source>
        <dbReference type="Pfam" id="PF00465"/>
    </source>
</evidence>
<evidence type="ECO:0000256" key="1">
    <source>
        <dbReference type="ARBA" id="ARBA00001962"/>
    </source>
</evidence>
<dbReference type="InterPro" id="IPR018211">
    <property type="entry name" value="ADH_Fe_CS"/>
</dbReference>
<comment type="caution">
    <text evidence="11">The sequence shown here is derived from an EMBL/GenBank/DDBJ whole genome shotgun (WGS) entry which is preliminary data.</text>
</comment>
<dbReference type="InterPro" id="IPR056798">
    <property type="entry name" value="ADH_Fe_C"/>
</dbReference>
<comment type="similarity">
    <text evidence="2">Belongs to the iron-containing alcohol dehydrogenase family.</text>
</comment>
<dbReference type="CDD" id="cd14861">
    <property type="entry name" value="Fe-ADH-like"/>
    <property type="match status" value="1"/>
</dbReference>
<dbReference type="SUPFAM" id="SSF56796">
    <property type="entry name" value="Dehydroquinate synthase-like"/>
    <property type="match status" value="1"/>
</dbReference>
<organism evidence="11 12">
    <name type="scientific">Ferruginivarius sediminum</name>
    <dbReference type="NCBI Taxonomy" id="2661937"/>
    <lineage>
        <taxon>Bacteria</taxon>
        <taxon>Pseudomonadati</taxon>
        <taxon>Pseudomonadota</taxon>
        <taxon>Alphaproteobacteria</taxon>
        <taxon>Rhodospirillales</taxon>
        <taxon>Rhodospirillaceae</taxon>
        <taxon>Ferruginivarius</taxon>
    </lineage>
</organism>
<sequence length="397" mass="41591">MRRGRQVTADSQTSYRGDWSWPAPTRFGAGRIDELARACAELRLTRPLVVIDPGVAALPPLAAALESLPEHRRFDAVRGNPDEASVAEAVGVYRDGGHDGVIAVGGGSALDTGKAVALLALQTRDPWDFMFGRPMPDDAAPVQPVVAVPTTAGTGSEFSASAVVVEPAAHAKRSLWHPDLLPRRVILDPALTLSLPRHLTIWTGLDALIHNLEAYLAPGHHPMADAVALSAISRIADALPRLAATPADLDARAEMLAASAMGAAAFDKGLGGVHALSHAVSAACDTHHGLTNAVLLPYVLRFNLGAAEARMAEIARGLNLRETSGEALIGWVESFNAALDIPRSLAEIGATGADSRMMARVAVEDANAAANPRPLNIESVTAILDRALSGAIAQVFR</sequence>
<comment type="catalytic activity">
    <reaction evidence="6">
        <text>a primary alcohol + NAD(+) = an aldehyde + NADH + H(+)</text>
        <dbReference type="Rhea" id="RHEA:10736"/>
        <dbReference type="ChEBI" id="CHEBI:15378"/>
        <dbReference type="ChEBI" id="CHEBI:15734"/>
        <dbReference type="ChEBI" id="CHEBI:17478"/>
        <dbReference type="ChEBI" id="CHEBI:57540"/>
        <dbReference type="ChEBI" id="CHEBI:57945"/>
        <dbReference type="EC" id="1.1.1.1"/>
    </reaction>
</comment>
<keyword evidence="4" id="KW-0520">NAD</keyword>
<evidence type="ECO:0000256" key="7">
    <source>
        <dbReference type="ARBA" id="ARBA00074848"/>
    </source>
</evidence>
<reference evidence="11 12" key="1">
    <citation type="submission" date="2018-07" db="EMBL/GenBank/DDBJ databases">
        <title>Venubactetium sediminum gen. nov., sp. nov., isolated from a marine solar saltern.</title>
        <authorList>
            <person name="Wang S."/>
        </authorList>
    </citation>
    <scope>NUCLEOTIDE SEQUENCE [LARGE SCALE GENOMIC DNA]</scope>
    <source>
        <strain evidence="11 12">WD2A32</strain>
    </source>
</reference>
<protein>
    <recommendedName>
        <fullName evidence="7">Alcohol dehydrogenase 2</fullName>
    </recommendedName>
    <alternativeName>
        <fullName evidence="8">Alcohol dehydrogenase II</fullName>
    </alternativeName>
</protein>
<dbReference type="AlphaFoldDB" id="A0A369T8T5"/>
<dbReference type="PANTHER" id="PTHR11496:SF102">
    <property type="entry name" value="ALCOHOL DEHYDROGENASE 4"/>
    <property type="match status" value="1"/>
</dbReference>
<evidence type="ECO:0000313" key="12">
    <source>
        <dbReference type="Proteomes" id="UP000253941"/>
    </source>
</evidence>
<dbReference type="EMBL" id="QPMH01000018">
    <property type="protein sequence ID" value="RDD60884.1"/>
    <property type="molecule type" value="Genomic_DNA"/>
</dbReference>
<dbReference type="PANTHER" id="PTHR11496">
    <property type="entry name" value="ALCOHOL DEHYDROGENASE"/>
    <property type="match status" value="1"/>
</dbReference>
<evidence type="ECO:0000313" key="11">
    <source>
        <dbReference type="EMBL" id="RDD60884.1"/>
    </source>
</evidence>
<gene>
    <name evidence="11" type="ORF">DRB17_15595</name>
</gene>
<dbReference type="Gene3D" id="1.20.1090.10">
    <property type="entry name" value="Dehydroquinate synthase-like - alpha domain"/>
    <property type="match status" value="1"/>
</dbReference>
<name>A0A369T8T5_9PROT</name>
<dbReference type="FunFam" id="3.40.50.1970:FF:000003">
    <property type="entry name" value="Alcohol dehydrogenase, iron-containing"/>
    <property type="match status" value="1"/>
</dbReference>
<dbReference type="InterPro" id="IPR039697">
    <property type="entry name" value="Alcohol_dehydrogenase_Fe"/>
</dbReference>
<keyword evidence="12" id="KW-1185">Reference proteome</keyword>
<comment type="cofactor">
    <cofactor evidence="1">
        <name>Fe cation</name>
        <dbReference type="ChEBI" id="CHEBI:24875"/>
    </cofactor>
</comment>
<evidence type="ECO:0000259" key="10">
    <source>
        <dbReference type="Pfam" id="PF25137"/>
    </source>
</evidence>
<keyword evidence="3" id="KW-0560">Oxidoreductase</keyword>
<dbReference type="Pfam" id="PF00465">
    <property type="entry name" value="Fe-ADH"/>
    <property type="match status" value="1"/>
</dbReference>
<dbReference type="GO" id="GO:0004022">
    <property type="term" value="F:alcohol dehydrogenase (NAD+) activity"/>
    <property type="evidence" value="ECO:0007669"/>
    <property type="project" value="UniProtKB-EC"/>
</dbReference>